<dbReference type="EMBL" id="JARKIE010000356">
    <property type="protein sequence ID" value="KAJ7651849.1"/>
    <property type="molecule type" value="Genomic_DNA"/>
</dbReference>
<evidence type="ECO:0000313" key="5">
    <source>
        <dbReference type="Proteomes" id="UP001221757"/>
    </source>
</evidence>
<accession>A0AAD7G378</accession>
<dbReference type="Gene3D" id="2.40.40.10">
    <property type="entry name" value="RlpA-like domain"/>
    <property type="match status" value="1"/>
</dbReference>
<name>A0AAD7G378_MYCRO</name>
<dbReference type="AlphaFoldDB" id="A0AAD7G378"/>
<dbReference type="InterPro" id="IPR051477">
    <property type="entry name" value="Expansin_CellWall"/>
</dbReference>
<keyword evidence="1 2" id="KW-0732">Signal</keyword>
<reference evidence="4" key="1">
    <citation type="submission" date="2023-03" db="EMBL/GenBank/DDBJ databases">
        <title>Massive genome expansion in bonnet fungi (Mycena s.s.) driven by repeated elements and novel gene families across ecological guilds.</title>
        <authorList>
            <consortium name="Lawrence Berkeley National Laboratory"/>
            <person name="Harder C.B."/>
            <person name="Miyauchi S."/>
            <person name="Viragh M."/>
            <person name="Kuo A."/>
            <person name="Thoen E."/>
            <person name="Andreopoulos B."/>
            <person name="Lu D."/>
            <person name="Skrede I."/>
            <person name="Drula E."/>
            <person name="Henrissat B."/>
            <person name="Morin E."/>
            <person name="Kohler A."/>
            <person name="Barry K."/>
            <person name="LaButti K."/>
            <person name="Morin E."/>
            <person name="Salamov A."/>
            <person name="Lipzen A."/>
            <person name="Mereny Z."/>
            <person name="Hegedus B."/>
            <person name="Baldrian P."/>
            <person name="Stursova M."/>
            <person name="Weitz H."/>
            <person name="Taylor A."/>
            <person name="Grigoriev I.V."/>
            <person name="Nagy L.G."/>
            <person name="Martin F."/>
            <person name="Kauserud H."/>
        </authorList>
    </citation>
    <scope>NUCLEOTIDE SEQUENCE</scope>
    <source>
        <strain evidence="4">CBHHK067</strain>
    </source>
</reference>
<gene>
    <name evidence="4" type="ORF">B0H17DRAFT_1101928</name>
</gene>
<sequence>MYGSISFHVGLQNGINSAFAALLVTVTATAVHASPVAPGTLVTSKRDTDSDLAKRTAGNIYVCNELDWMGWGSTPCTVFTAHDTCLTLPSAWAYQIGSIGPDAGATCYGYSGTTCGGTSWSFTYPGDATGGWSTASPWENAIGSFCCDTTGGGCSGGGGVGTYSGDGTYYYPNGGTGACGTTLQNSDYIVALSFADYASGAHCGDQIIVYYNGNSVTVTVEDACAGCSGDSIDLSSGAMAALDPNYINDGRISVTWSYV</sequence>
<protein>
    <submittedName>
        <fullName evidence="4">RlpA-like double-psi beta-barrel-protein domain-containing protein-containing protein</fullName>
    </submittedName>
</protein>
<feature type="signal peptide" evidence="2">
    <location>
        <begin position="1"/>
        <end position="33"/>
    </location>
</feature>
<comment type="caution">
    <text evidence="4">The sequence shown here is derived from an EMBL/GenBank/DDBJ whole genome shotgun (WGS) entry which is preliminary data.</text>
</comment>
<dbReference type="PANTHER" id="PTHR31836:SF28">
    <property type="entry name" value="SRCR DOMAIN-CONTAINING PROTEIN-RELATED"/>
    <property type="match status" value="1"/>
</dbReference>
<feature type="chain" id="PRO_5042076394" evidence="2">
    <location>
        <begin position="34"/>
        <end position="259"/>
    </location>
</feature>
<evidence type="ECO:0000256" key="1">
    <source>
        <dbReference type="ARBA" id="ARBA00022729"/>
    </source>
</evidence>
<dbReference type="InterPro" id="IPR036908">
    <property type="entry name" value="RlpA-like_sf"/>
</dbReference>
<evidence type="ECO:0000313" key="4">
    <source>
        <dbReference type="EMBL" id="KAJ7651849.1"/>
    </source>
</evidence>
<dbReference type="PANTHER" id="PTHR31836">
    <property type="match status" value="1"/>
</dbReference>
<dbReference type="InterPro" id="IPR009009">
    <property type="entry name" value="RlpA-like_DPBB"/>
</dbReference>
<organism evidence="4 5">
    <name type="scientific">Mycena rosella</name>
    <name type="common">Pink bonnet</name>
    <name type="synonym">Agaricus rosellus</name>
    <dbReference type="NCBI Taxonomy" id="1033263"/>
    <lineage>
        <taxon>Eukaryota</taxon>
        <taxon>Fungi</taxon>
        <taxon>Dikarya</taxon>
        <taxon>Basidiomycota</taxon>
        <taxon>Agaricomycotina</taxon>
        <taxon>Agaricomycetes</taxon>
        <taxon>Agaricomycetidae</taxon>
        <taxon>Agaricales</taxon>
        <taxon>Marasmiineae</taxon>
        <taxon>Mycenaceae</taxon>
        <taxon>Mycena</taxon>
    </lineage>
</organism>
<evidence type="ECO:0000256" key="2">
    <source>
        <dbReference type="SAM" id="SignalP"/>
    </source>
</evidence>
<proteinExistence type="predicted"/>
<keyword evidence="5" id="KW-1185">Reference proteome</keyword>
<dbReference type="Proteomes" id="UP001221757">
    <property type="component" value="Unassembled WGS sequence"/>
</dbReference>
<feature type="domain" description="RlpA-like protein double-psi beta-barrel" evidence="3">
    <location>
        <begin position="168"/>
        <end position="255"/>
    </location>
</feature>
<dbReference type="Pfam" id="PF03330">
    <property type="entry name" value="DPBB_1"/>
    <property type="match status" value="1"/>
</dbReference>
<dbReference type="SUPFAM" id="SSF50685">
    <property type="entry name" value="Barwin-like endoglucanases"/>
    <property type="match status" value="1"/>
</dbReference>
<dbReference type="CDD" id="cd22191">
    <property type="entry name" value="DPBB_RlpA_EXP_N-like"/>
    <property type="match status" value="1"/>
</dbReference>
<evidence type="ECO:0000259" key="3">
    <source>
        <dbReference type="Pfam" id="PF03330"/>
    </source>
</evidence>